<feature type="compositionally biased region" description="Basic residues" evidence="1">
    <location>
        <begin position="25"/>
        <end position="43"/>
    </location>
</feature>
<feature type="region of interest" description="Disordered" evidence="1">
    <location>
        <begin position="1"/>
        <end position="43"/>
    </location>
</feature>
<accession>A0A7C8Z2E9</accession>
<reference evidence="2" key="1">
    <citation type="journal article" date="2013" name="J. Plant Res.">
        <title>Effect of fungi and light on seed germination of three Opuntia species from semiarid lands of central Mexico.</title>
        <authorList>
            <person name="Delgado-Sanchez P."/>
            <person name="Jimenez-Bremont J.F."/>
            <person name="Guerrero-Gonzalez Mde L."/>
            <person name="Flores J."/>
        </authorList>
    </citation>
    <scope>NUCLEOTIDE SEQUENCE</scope>
    <source>
        <tissue evidence="2">Cladode</tissue>
    </source>
</reference>
<protein>
    <submittedName>
        <fullName evidence="2">Uncharacterized protein</fullName>
    </submittedName>
</protein>
<reference evidence="2" key="2">
    <citation type="submission" date="2020-07" db="EMBL/GenBank/DDBJ databases">
        <authorList>
            <person name="Vera ALvarez R."/>
            <person name="Arias-Moreno D.M."/>
            <person name="Jimenez-Jacinto V."/>
            <person name="Jimenez-Bremont J.F."/>
            <person name="Swaminathan K."/>
            <person name="Moose S.P."/>
            <person name="Guerrero-Gonzalez M.L."/>
            <person name="Marino-Ramirez L."/>
            <person name="Landsman D."/>
            <person name="Rodriguez-Kessler M."/>
            <person name="Delgado-Sanchez P."/>
        </authorList>
    </citation>
    <scope>NUCLEOTIDE SEQUENCE</scope>
    <source>
        <tissue evidence="2">Cladode</tissue>
    </source>
</reference>
<proteinExistence type="predicted"/>
<evidence type="ECO:0000313" key="2">
    <source>
        <dbReference type="EMBL" id="MBA4632672.1"/>
    </source>
</evidence>
<name>A0A7C8Z2E9_OPUST</name>
<sequence>MMRDQKKGQNWIGLTRNSGSQVGWGRKRRISTKPTKKKREKSLRISRKTWMMEQIVIQVRIFLSCKLIMDLGFAQVDCQFMKLPIWIPSRDLQPHPSPMVPSKIDHQVEYFILFFAI</sequence>
<evidence type="ECO:0000256" key="1">
    <source>
        <dbReference type="SAM" id="MobiDB-lite"/>
    </source>
</evidence>
<dbReference type="EMBL" id="GISG01083640">
    <property type="protein sequence ID" value="MBA4632672.1"/>
    <property type="molecule type" value="Transcribed_RNA"/>
</dbReference>
<dbReference type="AlphaFoldDB" id="A0A7C8Z2E9"/>
<organism evidence="2">
    <name type="scientific">Opuntia streptacantha</name>
    <name type="common">Prickly pear cactus</name>
    <name type="synonym">Opuntia cardona</name>
    <dbReference type="NCBI Taxonomy" id="393608"/>
    <lineage>
        <taxon>Eukaryota</taxon>
        <taxon>Viridiplantae</taxon>
        <taxon>Streptophyta</taxon>
        <taxon>Embryophyta</taxon>
        <taxon>Tracheophyta</taxon>
        <taxon>Spermatophyta</taxon>
        <taxon>Magnoliopsida</taxon>
        <taxon>eudicotyledons</taxon>
        <taxon>Gunneridae</taxon>
        <taxon>Pentapetalae</taxon>
        <taxon>Caryophyllales</taxon>
        <taxon>Cactineae</taxon>
        <taxon>Cactaceae</taxon>
        <taxon>Opuntioideae</taxon>
        <taxon>Opuntia</taxon>
    </lineage>
</organism>